<dbReference type="AlphaFoldDB" id="A0A391P1H1"/>
<reference evidence="3" key="1">
    <citation type="submission" date="2018-09" db="EMBL/GenBank/DDBJ databases">
        <title>Draft Genome Sequence of Mediterraneibacter sp. KCTC 15684.</title>
        <authorList>
            <person name="Kim J.S."/>
            <person name="Han K.I."/>
            <person name="Suh M.K."/>
            <person name="Lee K.C."/>
            <person name="Eom M.K."/>
            <person name="Lee J.H."/>
            <person name="Park S.H."/>
            <person name="Kang S.W."/>
            <person name="Park J.E."/>
            <person name="Oh B.S."/>
            <person name="Yu S.Y."/>
            <person name="Choi S.H."/>
            <person name="Lee D.H."/>
            <person name="Yoon H."/>
            <person name="Kim B."/>
            <person name="Yang S.J."/>
            <person name="Lee J.S."/>
        </authorList>
    </citation>
    <scope>NUCLEOTIDE SEQUENCE [LARGE SCALE GENOMIC DNA]</scope>
    <source>
        <strain evidence="3">KCTC 15684</strain>
    </source>
</reference>
<dbReference type="EMBL" id="BHGK01000001">
    <property type="protein sequence ID" value="GCA67854.1"/>
    <property type="molecule type" value="Genomic_DNA"/>
</dbReference>
<sequence length="102" mass="12276">MFQIDSDRILSGKAGSDPFSGMRQTERKITVGKKRFSVRAFFEPDLIFDKSFQRGKKLLGKKMCLYMWKKFVMTVRDRTIRTVQQIYTDFFFFQRRTGYRFS</sequence>
<keyword evidence="3" id="KW-1185">Reference proteome</keyword>
<evidence type="ECO:0000256" key="1">
    <source>
        <dbReference type="SAM" id="MobiDB-lite"/>
    </source>
</evidence>
<proteinExistence type="predicted"/>
<feature type="compositionally biased region" description="Basic and acidic residues" evidence="1">
    <location>
        <begin position="1"/>
        <end position="10"/>
    </location>
</feature>
<feature type="region of interest" description="Disordered" evidence="1">
    <location>
        <begin position="1"/>
        <end position="25"/>
    </location>
</feature>
<accession>A0A391P1H1</accession>
<comment type="caution">
    <text evidence="2">The sequence shown here is derived from an EMBL/GenBank/DDBJ whole genome shotgun (WGS) entry which is preliminary data.</text>
</comment>
<name>A0A391P1H1_9FIRM</name>
<dbReference type="Proteomes" id="UP000265643">
    <property type="component" value="Unassembled WGS sequence"/>
</dbReference>
<gene>
    <name evidence="2" type="ORF">KGMB01110_22900</name>
</gene>
<protein>
    <submittedName>
        <fullName evidence="2">Uncharacterized protein</fullName>
    </submittedName>
</protein>
<evidence type="ECO:0000313" key="2">
    <source>
        <dbReference type="EMBL" id="GCA67854.1"/>
    </source>
</evidence>
<organism evidence="2 3">
    <name type="scientific">Mediterraneibacter butyricigenes</name>
    <dbReference type="NCBI Taxonomy" id="2316025"/>
    <lineage>
        <taxon>Bacteria</taxon>
        <taxon>Bacillati</taxon>
        <taxon>Bacillota</taxon>
        <taxon>Clostridia</taxon>
        <taxon>Lachnospirales</taxon>
        <taxon>Lachnospiraceae</taxon>
        <taxon>Mediterraneibacter</taxon>
    </lineage>
</organism>
<evidence type="ECO:0000313" key="3">
    <source>
        <dbReference type="Proteomes" id="UP000265643"/>
    </source>
</evidence>